<dbReference type="AlphaFoldDB" id="A0A3R7DBC5"/>
<evidence type="ECO:0000313" key="1">
    <source>
        <dbReference type="EMBL" id="KAG5454328.1"/>
    </source>
</evidence>
<accession>A0A3R7DBC5</accession>
<gene>
    <name evidence="1" type="ORF">CSKR_109219</name>
</gene>
<dbReference type="InParanoid" id="A0A3R7DBC5"/>
<protein>
    <submittedName>
        <fullName evidence="1">Uncharacterized protein</fullName>
    </submittedName>
</protein>
<reference evidence="1 2" key="2">
    <citation type="journal article" date="2021" name="Genomics">
        <title>High-quality reference genome for Clonorchis sinensis.</title>
        <authorList>
            <person name="Young N.D."/>
            <person name="Stroehlein A.J."/>
            <person name="Kinkar L."/>
            <person name="Wang T."/>
            <person name="Sohn W.M."/>
            <person name="Chang B.C.H."/>
            <person name="Kaur P."/>
            <person name="Weisz D."/>
            <person name="Dudchenko O."/>
            <person name="Aiden E.L."/>
            <person name="Korhonen P.K."/>
            <person name="Gasser R.B."/>
        </authorList>
    </citation>
    <scope>NUCLEOTIDE SEQUENCE [LARGE SCALE GENOMIC DNA]</scope>
    <source>
        <strain evidence="1">Cs-k2</strain>
    </source>
</reference>
<reference evidence="1 2" key="1">
    <citation type="journal article" date="2018" name="Biotechnol. Adv.">
        <title>Improved genomic resources and new bioinformatic workflow for the carcinogenic parasite Clonorchis sinensis: Biotechnological implications.</title>
        <authorList>
            <person name="Wang D."/>
            <person name="Korhonen P.K."/>
            <person name="Gasser R.B."/>
            <person name="Young N.D."/>
        </authorList>
    </citation>
    <scope>NUCLEOTIDE SEQUENCE [LARGE SCALE GENOMIC DNA]</scope>
    <source>
        <strain evidence="1">Cs-k2</strain>
    </source>
</reference>
<proteinExistence type="predicted"/>
<dbReference type="Pfam" id="PF20049">
    <property type="entry name" value="DUF6451"/>
    <property type="match status" value="1"/>
</dbReference>
<name>A0A3R7DBC5_CLOSI</name>
<dbReference type="PANTHER" id="PTHR47027:SF20">
    <property type="entry name" value="REVERSE TRANSCRIPTASE-LIKE PROTEIN WITH RNA-DIRECTED DNA POLYMERASE DOMAIN"/>
    <property type="match status" value="1"/>
</dbReference>
<dbReference type="OrthoDB" id="10059790at2759"/>
<evidence type="ECO:0000313" key="2">
    <source>
        <dbReference type="Proteomes" id="UP000286415"/>
    </source>
</evidence>
<comment type="caution">
    <text evidence="1">The sequence shown here is derived from an EMBL/GenBank/DDBJ whole genome shotgun (WGS) entry which is preliminary data.</text>
</comment>
<sequence length="204" mass="23716">MQSLRPGGLAKDDISIRIGKARAAFVNLRHLWRRRDISLSVKGRVYNAAVRSVLLYGSETWPLRAEDVKRLSVFDHRCLRSIARIWWEHRISNAEVRRMVFGRNNSPSIDELITLHRLRWLGHVLRMPVDRLPRRVLFAQPREGWKRARGGQTMTWQRIIKATTSKLSCAGHCHGPHQWLETLSDIAQSRPQWRSCIQAIAFNA</sequence>
<dbReference type="EMBL" id="NIRI02000010">
    <property type="protein sequence ID" value="KAG5454328.1"/>
    <property type="molecule type" value="Genomic_DNA"/>
</dbReference>
<organism evidence="1 2">
    <name type="scientific">Clonorchis sinensis</name>
    <name type="common">Chinese liver fluke</name>
    <dbReference type="NCBI Taxonomy" id="79923"/>
    <lineage>
        <taxon>Eukaryota</taxon>
        <taxon>Metazoa</taxon>
        <taxon>Spiralia</taxon>
        <taxon>Lophotrochozoa</taxon>
        <taxon>Platyhelminthes</taxon>
        <taxon>Trematoda</taxon>
        <taxon>Digenea</taxon>
        <taxon>Opisthorchiida</taxon>
        <taxon>Opisthorchiata</taxon>
        <taxon>Opisthorchiidae</taxon>
        <taxon>Clonorchis</taxon>
    </lineage>
</organism>
<dbReference type="Proteomes" id="UP000286415">
    <property type="component" value="Unassembled WGS sequence"/>
</dbReference>
<keyword evidence="2" id="KW-1185">Reference proteome</keyword>
<dbReference type="InterPro" id="IPR045609">
    <property type="entry name" value="DUF6451"/>
</dbReference>
<dbReference type="PANTHER" id="PTHR47027">
    <property type="entry name" value="REVERSE TRANSCRIPTASE DOMAIN-CONTAINING PROTEIN"/>
    <property type="match status" value="1"/>
</dbReference>